<dbReference type="RefSeq" id="WP_057458461.1">
    <property type="nucleotide sequence ID" value="NZ_RBTG01000139.1"/>
</dbReference>
<organism evidence="1 2">
    <name type="scientific">Pseudomonas syringae pv. solidagae</name>
    <dbReference type="NCBI Taxonomy" id="264458"/>
    <lineage>
        <taxon>Bacteria</taxon>
        <taxon>Pseudomonadati</taxon>
        <taxon>Pseudomonadota</taxon>
        <taxon>Gammaproteobacteria</taxon>
        <taxon>Pseudomonadales</taxon>
        <taxon>Pseudomonadaceae</taxon>
        <taxon>Pseudomonas</taxon>
        <taxon>Pseudomonas syringae</taxon>
    </lineage>
</organism>
<dbReference type="EMBL" id="RBTH01000388">
    <property type="protein sequence ID" value="RMT38755.1"/>
    <property type="molecule type" value="Genomic_DNA"/>
</dbReference>
<gene>
    <name evidence="1" type="ORF">ALP48_200056</name>
</gene>
<name>A0A0P9Z0W2_PSESX</name>
<comment type="caution">
    <text evidence="1">The sequence shown here is derived from an EMBL/GenBank/DDBJ whole genome shotgun (WGS) entry which is preliminary data.</text>
</comment>
<dbReference type="AlphaFoldDB" id="A0A0P9Z0W2"/>
<protein>
    <submittedName>
        <fullName evidence="1">Uncharacterized protein</fullName>
    </submittedName>
</protein>
<proteinExistence type="predicted"/>
<evidence type="ECO:0000313" key="2">
    <source>
        <dbReference type="Proteomes" id="UP000268096"/>
    </source>
</evidence>
<sequence length="135" mass="15628">MYIEATQFPLVWLQKTAQDNDQENILAQFEALLARNEPFVLLNNEGLDKEQPEYSPDEMKQMALWMKRHKSELRKYVKASIHIESSLTKRMAGKAFAVVYEKFWGYPMLMTATEGEALVMAQKLLETKPIKSEGI</sequence>
<dbReference type="Proteomes" id="UP000268096">
    <property type="component" value="Unassembled WGS sequence"/>
</dbReference>
<reference evidence="1 2" key="1">
    <citation type="submission" date="2018-08" db="EMBL/GenBank/DDBJ databases">
        <title>Recombination of ecologically and evolutionarily significant loci maintains genetic cohesion in the Pseudomonas syringae species complex.</title>
        <authorList>
            <person name="Dillon M."/>
            <person name="Thakur S."/>
            <person name="Almeida R.N.D."/>
            <person name="Weir B.S."/>
            <person name="Guttman D.S."/>
        </authorList>
    </citation>
    <scope>NUCLEOTIDE SEQUENCE [LARGE SCALE GENOMIC DNA]</scope>
    <source>
        <strain evidence="1 2">ICMP 16926</strain>
    </source>
</reference>
<evidence type="ECO:0000313" key="1">
    <source>
        <dbReference type="EMBL" id="RMT38755.1"/>
    </source>
</evidence>
<accession>A0A0P9Z0W2</accession>